<evidence type="ECO:0000256" key="6">
    <source>
        <dbReference type="ARBA" id="ARBA00023136"/>
    </source>
</evidence>
<comment type="similarity">
    <text evidence="8">Belongs to the BamA family.</text>
</comment>
<keyword evidence="12" id="KW-1185">Reference proteome</keyword>
<feature type="domain" description="POTRA" evidence="10">
    <location>
        <begin position="127"/>
        <end position="204"/>
    </location>
</feature>
<comment type="subcellular location">
    <subcellularLocation>
        <location evidence="8">Cell outer membrane</location>
    </subcellularLocation>
    <subcellularLocation>
        <location evidence="1">Membrane</location>
    </subcellularLocation>
</comment>
<dbReference type="InterPro" id="IPR010827">
    <property type="entry name" value="BamA/TamA_POTRA"/>
</dbReference>
<keyword evidence="4 8" id="KW-0732">Signal</keyword>
<dbReference type="GO" id="GO:0051205">
    <property type="term" value="P:protein insertion into membrane"/>
    <property type="evidence" value="ECO:0007669"/>
    <property type="project" value="UniProtKB-UniRule"/>
</dbReference>
<evidence type="ECO:0000256" key="8">
    <source>
        <dbReference type="HAMAP-Rule" id="MF_01430"/>
    </source>
</evidence>
<evidence type="ECO:0000256" key="4">
    <source>
        <dbReference type="ARBA" id="ARBA00022729"/>
    </source>
</evidence>
<comment type="subunit">
    <text evidence="8">Part of the Bam complex.</text>
</comment>
<dbReference type="GO" id="GO:0009279">
    <property type="term" value="C:cell outer membrane"/>
    <property type="evidence" value="ECO:0007669"/>
    <property type="project" value="UniProtKB-SubCell"/>
</dbReference>
<dbReference type="InterPro" id="IPR039910">
    <property type="entry name" value="D15-like"/>
</dbReference>
<dbReference type="Gene3D" id="2.40.160.50">
    <property type="entry name" value="membrane protein fhac: a member of the omp85/tpsb transporter family"/>
    <property type="match status" value="1"/>
</dbReference>
<feature type="chain" id="PRO_5015012810" description="Outer membrane protein assembly factor BamA" evidence="8">
    <location>
        <begin position="38"/>
        <end position="944"/>
    </location>
</feature>
<accession>A0A2N0I374</accession>
<dbReference type="InterPro" id="IPR034746">
    <property type="entry name" value="POTRA"/>
</dbReference>
<dbReference type="OrthoDB" id="9803054at2"/>
<keyword evidence="2 8" id="KW-1134">Transmembrane beta strand</keyword>
<dbReference type="EMBL" id="PHUF01000002">
    <property type="protein sequence ID" value="PKB25644.1"/>
    <property type="molecule type" value="Genomic_DNA"/>
</dbReference>
<dbReference type="PIRSF" id="PIRSF006076">
    <property type="entry name" value="OM_assembly_OMP85"/>
    <property type="match status" value="1"/>
</dbReference>
<name>A0A2N0I374_9SPHN</name>
<dbReference type="NCBIfam" id="TIGR03303">
    <property type="entry name" value="OM_YaeT"/>
    <property type="match status" value="1"/>
</dbReference>
<keyword evidence="7 8" id="KW-0998">Cell outer membrane</keyword>
<dbReference type="AlphaFoldDB" id="A0A2N0I374"/>
<evidence type="ECO:0000256" key="7">
    <source>
        <dbReference type="ARBA" id="ARBA00023237"/>
    </source>
</evidence>
<dbReference type="RefSeq" id="WP_100866067.1">
    <property type="nucleotide sequence ID" value="NZ_PHUF01000002.1"/>
</dbReference>
<evidence type="ECO:0000256" key="9">
    <source>
        <dbReference type="NCBIfam" id="TIGR03303"/>
    </source>
</evidence>
<feature type="domain" description="POTRA" evidence="10">
    <location>
        <begin position="207"/>
        <end position="296"/>
    </location>
</feature>
<dbReference type="PANTHER" id="PTHR12815">
    <property type="entry name" value="SORTING AND ASSEMBLY MACHINERY SAMM50 PROTEIN FAMILY MEMBER"/>
    <property type="match status" value="1"/>
</dbReference>
<feature type="domain" description="POTRA" evidence="10">
    <location>
        <begin position="59"/>
        <end position="126"/>
    </location>
</feature>
<dbReference type="GO" id="GO:0043165">
    <property type="term" value="P:Gram-negative-bacterium-type cell outer membrane assembly"/>
    <property type="evidence" value="ECO:0007669"/>
    <property type="project" value="UniProtKB-UniRule"/>
</dbReference>
<evidence type="ECO:0000259" key="10">
    <source>
        <dbReference type="PROSITE" id="PS51779"/>
    </source>
</evidence>
<organism evidence="11 12">
    <name type="scientific">Novosphingobium kunmingense</name>
    <dbReference type="NCBI Taxonomy" id="1211806"/>
    <lineage>
        <taxon>Bacteria</taxon>
        <taxon>Pseudomonadati</taxon>
        <taxon>Pseudomonadota</taxon>
        <taxon>Alphaproteobacteria</taxon>
        <taxon>Sphingomonadales</taxon>
        <taxon>Sphingomonadaceae</taxon>
        <taxon>Novosphingobium</taxon>
    </lineage>
</organism>
<evidence type="ECO:0000256" key="1">
    <source>
        <dbReference type="ARBA" id="ARBA00004370"/>
    </source>
</evidence>
<evidence type="ECO:0000313" key="12">
    <source>
        <dbReference type="Proteomes" id="UP000232587"/>
    </source>
</evidence>
<dbReference type="PANTHER" id="PTHR12815:SF23">
    <property type="entry name" value="OUTER MEMBRANE PROTEIN ASSEMBLY FACTOR BAMA"/>
    <property type="match status" value="1"/>
</dbReference>
<sequence precursor="true">MICHNLERTKSARRAAVLGAFLLGSTFLAGLPTAAMAQIAPAAATPPAAPAAAEVPAVVPIRAINVSGSQRLEADTIMSYIKLRVGQPYTQQAADQALKDLYATELFTDVQILNDNGTVTIQVKESPVINRIVLEGNQRIKEDKILPEIKMAPRQIFTRSKVRADVARIIELYKRQGRFAATVEPKMVMLDQNRVDIVFEISEGPKSKVRAINIIGNEQFSDGELRGEMLTKEAGGILKIFSSGTSYDPDKMAFDQQKLRQFYLTKGYADFRVVSAVAELTPDKRDFILTYVVEEGPRYKFGDVKVQSQLRDFNEERLAAQLPMKKGDWYDAKQVEDTIEQLNTTLGAFGYAFADVRPDYNRSKEDLTMGLTFNIAEAPRVYVEKIDVNGNTLTQDKVVRREFRLAEGDAFNSLQVKRSTARINSLGYFQEKFEIEQKQGSAPDRIILEANVEEKPTGELQLSAGYSSLEKLIFQGSIQQRNFRGRGQTIGLSLSYSQYSKSAEVSFTEPYLFDKNVSLGASIYRRDYNNFNFSTGGERNTLYRNATTGMSVRAGLALTEYVSAIGSYTFNHDDITVDENQYYSDRVNGTLQCDPIRAGRYLCDAIGTRTTSMLGLSLIYDTLDNRMRPSRGQSASVTTEFAGLGGSVKYARLRLNAAKYWPVGKGFIFSVRGEGGAIASLGRKSDAASGIDGVFLTDRFYLGEPTIRGFDIRGVGPRVIRKFYQDTNSDNAIDGLNQRCLTAASGDTAASSVILPAGGCAAGTTLIGPDGFSEDREQWQDDAIGGRYYYLARAELEIPLGSGAREMGLRPSIFVDAGAVWGITRPKLENIATDGVFFPSRDSSGVPQYNQICNGTATVISSATAPTLPSTCTGTTDAVTALGSTYPPFQDFFYGNTPKPRVSIGIGVNWNSPFGPFRIDFAKALTKAEGDDTKSFTFNVGTQF</sequence>
<evidence type="ECO:0000313" key="11">
    <source>
        <dbReference type="EMBL" id="PKB25644.1"/>
    </source>
</evidence>
<keyword evidence="5 8" id="KW-0677">Repeat</keyword>
<comment type="caution">
    <text evidence="11">The sequence shown here is derived from an EMBL/GenBank/DDBJ whole genome shotgun (WGS) entry which is preliminary data.</text>
</comment>
<dbReference type="Gene3D" id="3.10.20.310">
    <property type="entry name" value="membrane protein fhac"/>
    <property type="match status" value="5"/>
</dbReference>
<dbReference type="Pfam" id="PF01103">
    <property type="entry name" value="Omp85"/>
    <property type="match status" value="1"/>
</dbReference>
<feature type="signal peptide" evidence="8">
    <location>
        <begin position="1"/>
        <end position="37"/>
    </location>
</feature>
<comment type="function">
    <text evidence="8">Part of the outer membrane protein assembly complex, which is involved in assembly and insertion of beta-barrel proteins into the outer membrane.</text>
</comment>
<dbReference type="PROSITE" id="PS51779">
    <property type="entry name" value="POTRA"/>
    <property type="match status" value="4"/>
</dbReference>
<dbReference type="HAMAP" id="MF_01430">
    <property type="entry name" value="OM_assembly_BamA"/>
    <property type="match status" value="1"/>
</dbReference>
<proteinExistence type="inferred from homology"/>
<keyword evidence="6 8" id="KW-0472">Membrane</keyword>
<evidence type="ECO:0000256" key="5">
    <source>
        <dbReference type="ARBA" id="ARBA00022737"/>
    </source>
</evidence>
<evidence type="ECO:0000256" key="2">
    <source>
        <dbReference type="ARBA" id="ARBA00022452"/>
    </source>
</evidence>
<dbReference type="InterPro" id="IPR023707">
    <property type="entry name" value="OM_assembly_BamA"/>
</dbReference>
<keyword evidence="3 8" id="KW-0812">Transmembrane</keyword>
<reference evidence="11 12" key="1">
    <citation type="submission" date="2017-11" db="EMBL/GenBank/DDBJ databases">
        <title>Genomic Encyclopedia of Type Strains, Phase III (KMG-III): the genomes of soil and plant-associated and newly described type strains.</title>
        <authorList>
            <person name="Whitman W."/>
        </authorList>
    </citation>
    <scope>NUCLEOTIDE SEQUENCE [LARGE SCALE GENOMIC DNA]</scope>
    <source>
        <strain evidence="11 12">CGMCC 1.12274</strain>
    </source>
</reference>
<evidence type="ECO:0000256" key="3">
    <source>
        <dbReference type="ARBA" id="ARBA00022692"/>
    </source>
</evidence>
<dbReference type="Pfam" id="PF07244">
    <property type="entry name" value="POTRA"/>
    <property type="match status" value="5"/>
</dbReference>
<dbReference type="Proteomes" id="UP000232587">
    <property type="component" value="Unassembled WGS sequence"/>
</dbReference>
<feature type="domain" description="POTRA" evidence="10">
    <location>
        <begin position="381"/>
        <end position="455"/>
    </location>
</feature>
<gene>
    <name evidence="8" type="primary">bamA</name>
    <name evidence="11" type="ORF">B0I00_0848</name>
</gene>
<dbReference type="InterPro" id="IPR000184">
    <property type="entry name" value="Bac_surfAg_D15"/>
</dbReference>
<protein>
    <recommendedName>
        <fullName evidence="8 9">Outer membrane protein assembly factor BamA</fullName>
    </recommendedName>
</protein>